<accession>A0ABW3AQF0</accession>
<dbReference type="Pfam" id="PF03629">
    <property type="entry name" value="SASA"/>
    <property type="match status" value="1"/>
</dbReference>
<evidence type="ECO:0000313" key="5">
    <source>
        <dbReference type="Proteomes" id="UP001597010"/>
    </source>
</evidence>
<dbReference type="InterPro" id="IPR036514">
    <property type="entry name" value="SGNH_hydro_sf"/>
</dbReference>
<dbReference type="RefSeq" id="WP_377112114.1">
    <property type="nucleotide sequence ID" value="NZ_JBHTHZ010000002.1"/>
</dbReference>
<evidence type="ECO:0000256" key="1">
    <source>
        <dbReference type="ARBA" id="ARBA00022801"/>
    </source>
</evidence>
<organism evidence="4 5">
    <name type="scientific">Mucilaginibacter litoreus</name>
    <dbReference type="NCBI Taxonomy" id="1048221"/>
    <lineage>
        <taxon>Bacteria</taxon>
        <taxon>Pseudomonadati</taxon>
        <taxon>Bacteroidota</taxon>
        <taxon>Sphingobacteriia</taxon>
        <taxon>Sphingobacteriales</taxon>
        <taxon>Sphingobacteriaceae</taxon>
        <taxon>Mucilaginibacter</taxon>
    </lineage>
</organism>
<comment type="caution">
    <text evidence="4">The sequence shown here is derived from an EMBL/GenBank/DDBJ whole genome shotgun (WGS) entry which is preliminary data.</text>
</comment>
<proteinExistence type="predicted"/>
<name>A0ABW3AQF0_9SPHI</name>
<dbReference type="InterPro" id="IPR005181">
    <property type="entry name" value="SASA"/>
</dbReference>
<evidence type="ECO:0000256" key="2">
    <source>
        <dbReference type="SAM" id="SignalP"/>
    </source>
</evidence>
<gene>
    <name evidence="4" type="ORF">ACFQZX_05125</name>
</gene>
<feature type="signal peptide" evidence="2">
    <location>
        <begin position="1"/>
        <end position="19"/>
    </location>
</feature>
<keyword evidence="1" id="KW-0378">Hydrolase</keyword>
<dbReference type="Gene3D" id="3.40.50.1110">
    <property type="entry name" value="SGNH hydrolase"/>
    <property type="match status" value="1"/>
</dbReference>
<feature type="domain" description="Sialate O-acetylesterase" evidence="3">
    <location>
        <begin position="255"/>
        <end position="441"/>
    </location>
</feature>
<dbReference type="InterPro" id="IPR052940">
    <property type="entry name" value="Carb_Esterase_6"/>
</dbReference>
<dbReference type="PANTHER" id="PTHR31988:SF19">
    <property type="entry name" value="9-O-ACETYL-N-ACETYLNEURAMINIC ACID DEACETYLASE-RELATED"/>
    <property type="match status" value="1"/>
</dbReference>
<evidence type="ECO:0000259" key="3">
    <source>
        <dbReference type="Pfam" id="PF03629"/>
    </source>
</evidence>
<dbReference type="SUPFAM" id="SSF52266">
    <property type="entry name" value="SGNH hydrolase"/>
    <property type="match status" value="1"/>
</dbReference>
<feature type="chain" id="PRO_5047108335" evidence="2">
    <location>
        <begin position="20"/>
        <end position="824"/>
    </location>
</feature>
<evidence type="ECO:0000313" key="4">
    <source>
        <dbReference type="EMBL" id="MFD0792988.1"/>
    </source>
</evidence>
<dbReference type="Proteomes" id="UP001597010">
    <property type="component" value="Unassembled WGS sequence"/>
</dbReference>
<dbReference type="PANTHER" id="PTHR31988">
    <property type="entry name" value="ESTERASE, PUTATIVE (DUF303)-RELATED"/>
    <property type="match status" value="1"/>
</dbReference>
<protein>
    <submittedName>
        <fullName evidence="4">Sialate O-acetylesterase</fullName>
    </submittedName>
</protein>
<keyword evidence="5" id="KW-1185">Reference proteome</keyword>
<dbReference type="EMBL" id="JBHTHZ010000002">
    <property type="protein sequence ID" value="MFD0792988.1"/>
    <property type="molecule type" value="Genomic_DNA"/>
</dbReference>
<reference evidence="5" key="1">
    <citation type="journal article" date="2019" name="Int. J. Syst. Evol. Microbiol.">
        <title>The Global Catalogue of Microorganisms (GCM) 10K type strain sequencing project: providing services to taxonomists for standard genome sequencing and annotation.</title>
        <authorList>
            <consortium name="The Broad Institute Genomics Platform"/>
            <consortium name="The Broad Institute Genome Sequencing Center for Infectious Disease"/>
            <person name="Wu L."/>
            <person name="Ma J."/>
        </authorList>
    </citation>
    <scope>NUCLEOTIDE SEQUENCE [LARGE SCALE GENOMIC DNA]</scope>
    <source>
        <strain evidence="5">CCUG 61484</strain>
    </source>
</reference>
<keyword evidence="2" id="KW-0732">Signal</keyword>
<sequence>MKRLINFLLVLFIFSTSMAQQKPVYERSNIDQVLSDRATWSQSLLALPHGPTPYIPLYVPDSLKCGGLLFYKTAPADTSVVIYNCSTGNWDKLTVTADLVHKVDSLSALTVKLAGTQTVFGLKSWYSPIHQTSTILDGSRVYFYSDNLGSVGYFGFNEVTGRIEFNFPGSRIATNSRISGADATSSNEFTTKKQLDSLGQGYDMIVILGQSNNVAPGDSTLSVSAPINKVIQFHEGILQPVDRNVGDGTGNSWPAFAAEYYKLTGRKIVFVPAAVGGTALLQINDSGNGNWSPTGTLYSASLAKIDSAKKLMTVTGRHIDRIILMWAQGEQDANNVYNNVPGSSPAEFKAALQQLIANYRTALNEPELPFYITRLGKRPGSPDRWKTVRGIQVDVAASDPWTQISYFETMDFYTRGLLKDDDLHYSQKGQNLRGLSEAQQVVQGKKYTYIYEESGKVGVNITEPSAYLHLPKADTIPALRIEPGLSNSIQKNSVENRGDYLYYTDSLASARQAILTTTNKATISGKTLKDIVTVTSTSGSGFNFTNTALNARTFTLTNTGDYLHFGGANTSTAGVRFGTSTSAYAARIDYGAPNNSFVVQSTGATGFGVNTNTTIYSGASMFAGITPKIQVNSSPATSTDPWQDIEIMRTQLSAVPVKKVLAKVFAFSTSEANDTESKKKVAFGGSTVMANGNQPYAFIATANQERVNIDFLGRMYLMNTRTGTTADSVMVKDPATHEIKAVPSTTYTLTFSSNVTLAADGNTATFNITYNNPGYTPSNIVWIPTSSTGSNGYYITNISNTSFTVNFNTPPAAGTATAKYTLIR</sequence>